<feature type="domain" description="Methyl-accepting transducer" evidence="4">
    <location>
        <begin position="414"/>
        <end position="678"/>
    </location>
</feature>
<evidence type="ECO:0000313" key="6">
    <source>
        <dbReference type="EMBL" id="CRH05389.1"/>
    </source>
</evidence>
<reference evidence="6" key="1">
    <citation type="submission" date="2015-04" db="EMBL/GenBank/DDBJ databases">
        <authorList>
            <person name="Syromyatnikov M.Y."/>
            <person name="Popov V.N."/>
        </authorList>
    </citation>
    <scope>NUCLEOTIDE SEQUENCE</scope>
    <source>
        <strain evidence="6">MO-1</strain>
    </source>
</reference>
<dbReference type="InterPro" id="IPR013587">
    <property type="entry name" value="Nitrate/nitrite_sensing"/>
</dbReference>
<feature type="compositionally biased region" description="Low complexity" evidence="3">
    <location>
        <begin position="411"/>
        <end position="421"/>
    </location>
</feature>
<evidence type="ECO:0000259" key="4">
    <source>
        <dbReference type="PROSITE" id="PS50111"/>
    </source>
</evidence>
<dbReference type="GO" id="GO:0016020">
    <property type="term" value="C:membrane"/>
    <property type="evidence" value="ECO:0007669"/>
    <property type="project" value="UniProtKB-SubCell"/>
</dbReference>
<dbReference type="AlphaFoldDB" id="A0A1S7LH44"/>
<dbReference type="Pfam" id="PF00015">
    <property type="entry name" value="MCPsignal"/>
    <property type="match status" value="1"/>
</dbReference>
<feature type="domain" description="NIT" evidence="5">
    <location>
        <begin position="32"/>
        <end position="281"/>
    </location>
</feature>
<keyword evidence="1 2" id="KW-0807">Transducer</keyword>
<dbReference type="SUPFAM" id="SSF58104">
    <property type="entry name" value="Methyl-accepting chemotaxis protein (MCP) signaling domain"/>
    <property type="match status" value="2"/>
</dbReference>
<dbReference type="Gene3D" id="1.10.287.950">
    <property type="entry name" value="Methyl-accepting chemotaxis protein"/>
    <property type="match status" value="2"/>
</dbReference>
<dbReference type="EMBL" id="LO017727">
    <property type="protein sequence ID" value="CRH05389.1"/>
    <property type="molecule type" value="Genomic_DNA"/>
</dbReference>
<organism evidence="6">
    <name type="scientific">Magnetococcus massalia (strain MO-1)</name>
    <dbReference type="NCBI Taxonomy" id="451514"/>
    <lineage>
        <taxon>Bacteria</taxon>
        <taxon>Pseudomonadati</taxon>
        <taxon>Pseudomonadota</taxon>
        <taxon>Magnetococcia</taxon>
        <taxon>Magnetococcales</taxon>
        <taxon>Magnetococcaceae</taxon>
        <taxon>Magnetococcus</taxon>
    </lineage>
</organism>
<evidence type="ECO:0000256" key="2">
    <source>
        <dbReference type="PROSITE-ProRule" id="PRU00284"/>
    </source>
</evidence>
<protein>
    <submittedName>
        <fullName evidence="6">Putative Methyl-accepting chemotaxis protein</fullName>
    </submittedName>
</protein>
<evidence type="ECO:0000256" key="3">
    <source>
        <dbReference type="SAM" id="MobiDB-lite"/>
    </source>
</evidence>
<dbReference type="Pfam" id="PF08376">
    <property type="entry name" value="NIT"/>
    <property type="match status" value="1"/>
</dbReference>
<dbReference type="SMART" id="SM00283">
    <property type="entry name" value="MA"/>
    <property type="match status" value="1"/>
</dbReference>
<evidence type="ECO:0000256" key="1">
    <source>
        <dbReference type="ARBA" id="ARBA00023224"/>
    </source>
</evidence>
<dbReference type="GO" id="GO:0007165">
    <property type="term" value="P:signal transduction"/>
    <property type="evidence" value="ECO:0007669"/>
    <property type="project" value="UniProtKB-KW"/>
</dbReference>
<accession>A0A1S7LH44</accession>
<dbReference type="PROSITE" id="PS50111">
    <property type="entry name" value="CHEMOTAXIS_TRANSDUC_2"/>
    <property type="match status" value="1"/>
</dbReference>
<sequence length="770" mass="82648">MGLLFFGLGDLWNKRSIVDKTEKIAELSTIAVATSSLVHELQKERGMTAGFIGSKGKNFKQALPQQRQLVDSRAKALNATLAEHDLKAFSTELADNYRQVVSTLGQRSGIRSQVDSLSIPTKKAIGYYTGLNKQLLDQVNHLIHYSPDSELTALVFGYINLLQAKERAGIERAVLANVFAKGSINQKLYGKFVSLVSQQQAYLASFKALSPQAAITNYNQLMDDPQVVTAEKMRDRVLNGESKNFGIESTAWFKAQTAKINRMKQAEEWLNQQLLASVEALRNEAIRSEWLYGIILIGVMIIVSLLGLKIIREILQQLGGEPIAVCNMVKRVAQGDLTAHQEAEAQGATGILQATLQMADQLQEMMKAIQGIGQDLGGTATELDRVAKEMNEGTQGIQTRATDVNAAAQSMSESLKEVSSSTQEASKQLDLSAEAARDTTQNLNTIAAAAEEASVNLNTVASATEQASMSMHTVSDAANQTNENVSHVNEAIMGITQSLSAVRKQCEGAKGASLTARERANNSTSLMDQLSSSAQEVSKVVEVINNIAEQTNMLALNASIEAAGAGEAGKGFAVVANEVKELASQTSEATQMIAQQLDGIRDKTNQVVQVTRQVNDGIKQIDHATEEILSAVAEQGHTVEEIAHAMSEAADQTAEVNGRVAESSSGMSEVSRNVSELSQGITEVTQNVAIASSGVEDMAQSVINVARLGGENVGLVAESLVESENVSDAIHSISATIEQLDTLGSTVTERSNQALTLSQQLNNMLARFKL</sequence>
<gene>
    <name evidence="6" type="ORF">MAGMO_1195</name>
</gene>
<dbReference type="InterPro" id="IPR004089">
    <property type="entry name" value="MCPsignal_dom"/>
</dbReference>
<dbReference type="PANTHER" id="PTHR32089">
    <property type="entry name" value="METHYL-ACCEPTING CHEMOTAXIS PROTEIN MCPB"/>
    <property type="match status" value="1"/>
</dbReference>
<evidence type="ECO:0000259" key="5">
    <source>
        <dbReference type="PROSITE" id="PS50906"/>
    </source>
</evidence>
<dbReference type="PANTHER" id="PTHR32089:SF112">
    <property type="entry name" value="LYSOZYME-LIKE PROTEIN-RELATED"/>
    <property type="match status" value="1"/>
</dbReference>
<dbReference type="InterPro" id="IPR010910">
    <property type="entry name" value="Nitrate/nitrite_sensing_bac"/>
</dbReference>
<dbReference type="PROSITE" id="PS50906">
    <property type="entry name" value="NIT"/>
    <property type="match status" value="1"/>
</dbReference>
<feature type="region of interest" description="Disordered" evidence="3">
    <location>
        <begin position="411"/>
        <end position="434"/>
    </location>
</feature>
<name>A0A1S7LH44_MAGMO</name>
<proteinExistence type="predicted"/>